<name>A0A439CWA6_9PEZI</name>
<feature type="transmembrane region" description="Helical" evidence="7">
    <location>
        <begin position="400"/>
        <end position="421"/>
    </location>
</feature>
<dbReference type="EMBL" id="RYZI01000333">
    <property type="protein sequence ID" value="RWA06483.1"/>
    <property type="molecule type" value="Genomic_DNA"/>
</dbReference>
<dbReference type="STRING" id="363999.A0A439CWA6"/>
<feature type="transmembrane region" description="Helical" evidence="7">
    <location>
        <begin position="173"/>
        <end position="194"/>
    </location>
</feature>
<feature type="region of interest" description="Disordered" evidence="6">
    <location>
        <begin position="1"/>
        <end position="20"/>
    </location>
</feature>
<keyword evidence="2" id="KW-0813">Transport</keyword>
<feature type="transmembrane region" description="Helical" evidence="7">
    <location>
        <begin position="206"/>
        <end position="225"/>
    </location>
</feature>
<feature type="transmembrane region" description="Helical" evidence="7">
    <location>
        <begin position="433"/>
        <end position="454"/>
    </location>
</feature>
<feature type="transmembrane region" description="Helical" evidence="7">
    <location>
        <begin position="371"/>
        <end position="388"/>
    </location>
</feature>
<feature type="compositionally biased region" description="Polar residues" evidence="6">
    <location>
        <begin position="1"/>
        <end position="12"/>
    </location>
</feature>
<comment type="caution">
    <text evidence="8">The sequence shown here is derived from an EMBL/GenBank/DDBJ whole genome shotgun (WGS) entry which is preliminary data.</text>
</comment>
<dbReference type="GO" id="GO:0022857">
    <property type="term" value="F:transmembrane transporter activity"/>
    <property type="evidence" value="ECO:0007669"/>
    <property type="project" value="InterPro"/>
</dbReference>
<dbReference type="PANTHER" id="PTHR43791:SF52">
    <property type="entry name" value="TRANSPORTER, PUTATIVE (AFU_ORTHOLOGUE AFUA_1G11820)-RELATED"/>
    <property type="match status" value="1"/>
</dbReference>
<feature type="transmembrane region" description="Helical" evidence="7">
    <location>
        <begin position="466"/>
        <end position="488"/>
    </location>
</feature>
<evidence type="ECO:0000256" key="6">
    <source>
        <dbReference type="SAM" id="MobiDB-lite"/>
    </source>
</evidence>
<feature type="transmembrane region" description="Helical" evidence="7">
    <location>
        <begin position="347"/>
        <end position="364"/>
    </location>
</feature>
<keyword evidence="5 7" id="KW-0472">Membrane</keyword>
<sequence length="523" mass="57745">MATLTTGTSPRASSHHNATKKGLSHLAVYTKTAALAMNVKKHTSYSQQEKDVGICDIPAVANMKGSTGSEGACDADAVDPGAARRLRWKIDLHVYPILFVVYGLSFLDRINISNARIQGLTEDLELYGNRFNVALFIYFIPYILLEIPSNMIIKKMRPLGFVKTYAQLVVLRFLLGAIEAGVLPGIIYVTSMYYKRHDFQVRMSSFFCSVVVAGAFGGLLAYAIADLDGHRNIRAWRWIFIIEGAATAFISLIAAFLIVDWPSQARFLNVEEKALLSRILAEDGGDKARMDTLNKQAYRLIFSDWKIWLGSLIYLGVGVTGYSLVFFMPTILVEFGWKARDAQVHSIPVYAVTAVAMILIGWLSDRCKHRYGFIMLGCVFATVGYGILLGQDGLSRDAKYGALFFASIGGYTAPPMALAWLANNVSGHWKRAFSAGIQVTVGNIVGIVAANIFLDREAPRYITGYSVALGLNWLGAIAATVLFVGLLNENRKRDAGERDSRLCQPLEEVRNMGDDHPSFRFTL</sequence>
<feature type="transmembrane region" description="Helical" evidence="7">
    <location>
        <begin position="133"/>
        <end position="153"/>
    </location>
</feature>
<dbReference type="InterPro" id="IPR036259">
    <property type="entry name" value="MFS_trans_sf"/>
</dbReference>
<evidence type="ECO:0000256" key="5">
    <source>
        <dbReference type="ARBA" id="ARBA00023136"/>
    </source>
</evidence>
<accession>A0A439CWA6</accession>
<proteinExistence type="predicted"/>
<protein>
    <recommendedName>
        <fullName evidence="10">Major facilitator superfamily (MFS) profile domain-containing protein</fullName>
    </recommendedName>
</protein>
<gene>
    <name evidence="8" type="ORF">EKO27_g8618</name>
</gene>
<dbReference type="AlphaFoldDB" id="A0A439CWA6"/>
<dbReference type="Pfam" id="PF07690">
    <property type="entry name" value="MFS_1"/>
    <property type="match status" value="1"/>
</dbReference>
<evidence type="ECO:0000256" key="2">
    <source>
        <dbReference type="ARBA" id="ARBA00022448"/>
    </source>
</evidence>
<evidence type="ECO:0008006" key="10">
    <source>
        <dbReference type="Google" id="ProtNLM"/>
    </source>
</evidence>
<keyword evidence="3 7" id="KW-0812">Transmembrane</keyword>
<dbReference type="InterPro" id="IPR011701">
    <property type="entry name" value="MFS"/>
</dbReference>
<organism evidence="8 9">
    <name type="scientific">Xylaria grammica</name>
    <dbReference type="NCBI Taxonomy" id="363999"/>
    <lineage>
        <taxon>Eukaryota</taxon>
        <taxon>Fungi</taxon>
        <taxon>Dikarya</taxon>
        <taxon>Ascomycota</taxon>
        <taxon>Pezizomycotina</taxon>
        <taxon>Sordariomycetes</taxon>
        <taxon>Xylariomycetidae</taxon>
        <taxon>Xylariales</taxon>
        <taxon>Xylariaceae</taxon>
        <taxon>Xylaria</taxon>
    </lineage>
</organism>
<evidence type="ECO:0000256" key="1">
    <source>
        <dbReference type="ARBA" id="ARBA00004141"/>
    </source>
</evidence>
<reference evidence="8 9" key="1">
    <citation type="submission" date="2018-12" db="EMBL/GenBank/DDBJ databases">
        <title>Draft genome sequence of Xylaria grammica IHI A82.</title>
        <authorList>
            <person name="Buettner E."/>
            <person name="Kellner H."/>
        </authorList>
    </citation>
    <scope>NUCLEOTIDE SEQUENCE [LARGE SCALE GENOMIC DNA]</scope>
    <source>
        <strain evidence="8 9">IHI A82</strain>
    </source>
</reference>
<feature type="transmembrane region" description="Helical" evidence="7">
    <location>
        <begin position="307"/>
        <end position="327"/>
    </location>
</feature>
<evidence type="ECO:0000313" key="8">
    <source>
        <dbReference type="EMBL" id="RWA06483.1"/>
    </source>
</evidence>
<evidence type="ECO:0000256" key="4">
    <source>
        <dbReference type="ARBA" id="ARBA00022989"/>
    </source>
</evidence>
<dbReference type="SUPFAM" id="SSF103473">
    <property type="entry name" value="MFS general substrate transporter"/>
    <property type="match status" value="1"/>
</dbReference>
<keyword evidence="9" id="KW-1185">Reference proteome</keyword>
<dbReference type="Proteomes" id="UP000286045">
    <property type="component" value="Unassembled WGS sequence"/>
</dbReference>
<dbReference type="Gene3D" id="1.20.1250.20">
    <property type="entry name" value="MFS general substrate transporter like domains"/>
    <property type="match status" value="3"/>
</dbReference>
<comment type="subcellular location">
    <subcellularLocation>
        <location evidence="1">Membrane</location>
        <topology evidence="1">Multi-pass membrane protein</topology>
    </subcellularLocation>
</comment>
<feature type="transmembrane region" description="Helical" evidence="7">
    <location>
        <begin position="237"/>
        <end position="259"/>
    </location>
</feature>
<keyword evidence="4 7" id="KW-1133">Transmembrane helix</keyword>
<evidence type="ECO:0000256" key="7">
    <source>
        <dbReference type="SAM" id="Phobius"/>
    </source>
</evidence>
<dbReference type="FunFam" id="1.20.1250.20:FF:000068">
    <property type="entry name" value="MFS general substrate transporter"/>
    <property type="match status" value="1"/>
</dbReference>
<evidence type="ECO:0000313" key="9">
    <source>
        <dbReference type="Proteomes" id="UP000286045"/>
    </source>
</evidence>
<dbReference type="PANTHER" id="PTHR43791">
    <property type="entry name" value="PERMEASE-RELATED"/>
    <property type="match status" value="1"/>
</dbReference>
<dbReference type="GO" id="GO:0016020">
    <property type="term" value="C:membrane"/>
    <property type="evidence" value="ECO:0007669"/>
    <property type="project" value="UniProtKB-SubCell"/>
</dbReference>
<evidence type="ECO:0000256" key="3">
    <source>
        <dbReference type="ARBA" id="ARBA00022692"/>
    </source>
</evidence>